<dbReference type="EMBL" id="JXTB01000030">
    <property type="protein sequence ID" value="PON74063.1"/>
    <property type="molecule type" value="Genomic_DNA"/>
</dbReference>
<protein>
    <submittedName>
        <fullName evidence="1">Uncharacterized protein</fullName>
    </submittedName>
</protein>
<evidence type="ECO:0000313" key="2">
    <source>
        <dbReference type="Proteomes" id="UP000237105"/>
    </source>
</evidence>
<reference evidence="2" key="1">
    <citation type="submission" date="2016-06" db="EMBL/GenBank/DDBJ databases">
        <title>Parallel loss of symbiosis genes in relatives of nitrogen-fixing non-legume Parasponia.</title>
        <authorList>
            <person name="Van Velzen R."/>
            <person name="Holmer R."/>
            <person name="Bu F."/>
            <person name="Rutten L."/>
            <person name="Van Zeijl A."/>
            <person name="Liu W."/>
            <person name="Santuari L."/>
            <person name="Cao Q."/>
            <person name="Sharma T."/>
            <person name="Shen D."/>
            <person name="Roswanjaya Y."/>
            <person name="Wardhani T."/>
            <person name="Kalhor M.S."/>
            <person name="Jansen J."/>
            <person name="Van den Hoogen J."/>
            <person name="Gungor B."/>
            <person name="Hartog M."/>
            <person name="Hontelez J."/>
            <person name="Verver J."/>
            <person name="Yang W.-C."/>
            <person name="Schijlen E."/>
            <person name="Repin R."/>
            <person name="Schilthuizen M."/>
            <person name="Schranz E."/>
            <person name="Heidstra R."/>
            <person name="Miyata K."/>
            <person name="Fedorova E."/>
            <person name="Kohlen W."/>
            <person name="Bisseling T."/>
            <person name="Smit S."/>
            <person name="Geurts R."/>
        </authorList>
    </citation>
    <scope>NUCLEOTIDE SEQUENCE [LARGE SCALE GENOMIC DNA]</scope>
    <source>
        <strain evidence="2">cv. WU1-14</strain>
    </source>
</reference>
<organism evidence="1 2">
    <name type="scientific">Parasponia andersonii</name>
    <name type="common">Sponia andersonii</name>
    <dbReference type="NCBI Taxonomy" id="3476"/>
    <lineage>
        <taxon>Eukaryota</taxon>
        <taxon>Viridiplantae</taxon>
        <taxon>Streptophyta</taxon>
        <taxon>Embryophyta</taxon>
        <taxon>Tracheophyta</taxon>
        <taxon>Spermatophyta</taxon>
        <taxon>Magnoliopsida</taxon>
        <taxon>eudicotyledons</taxon>
        <taxon>Gunneridae</taxon>
        <taxon>Pentapetalae</taxon>
        <taxon>rosids</taxon>
        <taxon>fabids</taxon>
        <taxon>Rosales</taxon>
        <taxon>Cannabaceae</taxon>
        <taxon>Parasponia</taxon>
    </lineage>
</organism>
<comment type="caution">
    <text evidence="1">The sequence shown here is derived from an EMBL/GenBank/DDBJ whole genome shotgun (WGS) entry which is preliminary data.</text>
</comment>
<dbReference type="AlphaFoldDB" id="A0A2P5DLA6"/>
<accession>A0A2P5DLA6</accession>
<name>A0A2P5DLA6_PARAD</name>
<sequence length="76" mass="8363">MMIASPYHELILAGKMVVAECKDILEVVVVFDGGSCTQACWCRSGVSCCRHPPQGKKVEREVVVVAVGKEKMRKKL</sequence>
<dbReference type="Proteomes" id="UP000237105">
    <property type="component" value="Unassembled WGS sequence"/>
</dbReference>
<dbReference type="OrthoDB" id="10413546at2759"/>
<keyword evidence="2" id="KW-1185">Reference proteome</keyword>
<gene>
    <name evidence="1" type="ORF">PanWU01x14_052730</name>
</gene>
<evidence type="ECO:0000313" key="1">
    <source>
        <dbReference type="EMBL" id="PON74063.1"/>
    </source>
</evidence>
<proteinExistence type="predicted"/>